<comment type="caution">
    <text evidence="3">The sequence shown here is derived from an EMBL/GenBank/DDBJ whole genome shotgun (WGS) entry which is preliminary data.</text>
</comment>
<dbReference type="InterPro" id="IPR032465">
    <property type="entry name" value="ACMSD"/>
</dbReference>
<protein>
    <submittedName>
        <fullName evidence="3">Amidohydrolase</fullName>
    </submittedName>
</protein>
<keyword evidence="3" id="KW-0378">Hydrolase</keyword>
<gene>
    <name evidence="3" type="ORF">FPZ49_19260</name>
</gene>
<dbReference type="Proteomes" id="UP000317036">
    <property type="component" value="Unassembled WGS sequence"/>
</dbReference>
<dbReference type="GO" id="GO:0016787">
    <property type="term" value="F:hydrolase activity"/>
    <property type="evidence" value="ECO:0007669"/>
    <property type="project" value="UniProtKB-KW"/>
</dbReference>
<proteinExistence type="predicted"/>
<dbReference type="AlphaFoldDB" id="A0A559K8C6"/>
<evidence type="ECO:0000259" key="2">
    <source>
        <dbReference type="Pfam" id="PF04909"/>
    </source>
</evidence>
<feature type="domain" description="Amidohydrolase-related" evidence="2">
    <location>
        <begin position="24"/>
        <end position="362"/>
    </location>
</feature>
<dbReference type="GO" id="GO:0019748">
    <property type="term" value="P:secondary metabolic process"/>
    <property type="evidence" value="ECO:0007669"/>
    <property type="project" value="TreeGrafter"/>
</dbReference>
<evidence type="ECO:0000313" key="4">
    <source>
        <dbReference type="Proteomes" id="UP000317036"/>
    </source>
</evidence>
<dbReference type="GO" id="GO:0005737">
    <property type="term" value="C:cytoplasm"/>
    <property type="evidence" value="ECO:0007669"/>
    <property type="project" value="TreeGrafter"/>
</dbReference>
<dbReference type="PANTHER" id="PTHR21240:SF28">
    <property type="entry name" value="ISO-OROTATE DECARBOXYLASE (EUROFUNG)"/>
    <property type="match status" value="1"/>
</dbReference>
<dbReference type="Gene3D" id="3.20.20.140">
    <property type="entry name" value="Metal-dependent hydrolases"/>
    <property type="match status" value="1"/>
</dbReference>
<keyword evidence="4" id="KW-1185">Reference proteome</keyword>
<sequence length="369" mass="42168">MMINPLSEETEARAELSKSQSGIIDCDVHVYPRNAEEIKQYLAQPWKHRFHIRKNHYFQSPVTPRRTVTPDGRSPGTEPEFLREQLLRPHGITTAILLPRADVSANHDPDYAAAVATAYNKWLSDTWLNEYNADGAFKGSIMIAHQDPQSAAKEIERWAGHPHFVQVVIDSGARAPFGQRHYYPIYDACARHGLPLAIHPGADGIGINILASQGYPSHFLEYYAGLSFAMQVHLVSMLTEGVFERFPDLKIVITEGGVTWMPALMWRLDQEYKGLRSEVPWMKKLPSEYLRDHVRMTTQPLERPQRNEELLDVLSMMNYEEMLLFSSDYPDEHFASPDQLEFLTPRARSRILSENAKLLYHLNISSKGV</sequence>
<dbReference type="InterPro" id="IPR032466">
    <property type="entry name" value="Metal_Hydrolase"/>
</dbReference>
<dbReference type="InterPro" id="IPR006680">
    <property type="entry name" value="Amidohydro-rel"/>
</dbReference>
<organism evidence="3 4">
    <name type="scientific">Paenibacillus cremeus</name>
    <dbReference type="NCBI Taxonomy" id="2163881"/>
    <lineage>
        <taxon>Bacteria</taxon>
        <taxon>Bacillati</taxon>
        <taxon>Bacillota</taxon>
        <taxon>Bacilli</taxon>
        <taxon>Bacillales</taxon>
        <taxon>Paenibacillaceae</taxon>
        <taxon>Paenibacillus</taxon>
    </lineage>
</organism>
<keyword evidence="1" id="KW-0456">Lyase</keyword>
<dbReference type="GO" id="GO:0016831">
    <property type="term" value="F:carboxy-lyase activity"/>
    <property type="evidence" value="ECO:0007669"/>
    <property type="project" value="InterPro"/>
</dbReference>
<dbReference type="PANTHER" id="PTHR21240">
    <property type="entry name" value="2-AMINO-3-CARBOXYLMUCONATE-6-SEMIALDEHYDE DECARBOXYLASE"/>
    <property type="match status" value="1"/>
</dbReference>
<name>A0A559K8C6_9BACL</name>
<evidence type="ECO:0000256" key="1">
    <source>
        <dbReference type="ARBA" id="ARBA00023239"/>
    </source>
</evidence>
<accession>A0A559K8C6</accession>
<dbReference type="Pfam" id="PF04909">
    <property type="entry name" value="Amidohydro_2"/>
    <property type="match status" value="1"/>
</dbReference>
<dbReference type="SUPFAM" id="SSF51556">
    <property type="entry name" value="Metallo-dependent hydrolases"/>
    <property type="match status" value="1"/>
</dbReference>
<dbReference type="EMBL" id="VNJI01000024">
    <property type="protein sequence ID" value="TVY08382.1"/>
    <property type="molecule type" value="Genomic_DNA"/>
</dbReference>
<reference evidence="3 4" key="1">
    <citation type="submission" date="2019-07" db="EMBL/GenBank/DDBJ databases">
        <authorList>
            <person name="Kim J."/>
        </authorList>
    </citation>
    <scope>NUCLEOTIDE SEQUENCE [LARGE SCALE GENOMIC DNA]</scope>
    <source>
        <strain evidence="3 4">JC52</strain>
    </source>
</reference>
<evidence type="ECO:0000313" key="3">
    <source>
        <dbReference type="EMBL" id="TVY08382.1"/>
    </source>
</evidence>